<feature type="domain" description="C2H2-type" evidence="1">
    <location>
        <begin position="85"/>
        <end position="106"/>
    </location>
</feature>
<evidence type="ECO:0000313" key="2">
    <source>
        <dbReference type="EMBL" id="RCN52979.1"/>
    </source>
</evidence>
<dbReference type="PROSITE" id="PS00028">
    <property type="entry name" value="ZINC_FINGER_C2H2_1"/>
    <property type="match status" value="1"/>
</dbReference>
<dbReference type="OrthoDB" id="5831603at2759"/>
<accession>A0A368HBJ2</accession>
<dbReference type="SMART" id="SM00355">
    <property type="entry name" value="ZnF_C2H2"/>
    <property type="match status" value="2"/>
</dbReference>
<keyword evidence="3" id="KW-1185">Reference proteome</keyword>
<dbReference type="PANTHER" id="PTHR33936:SF24">
    <property type="entry name" value="C2H2-TYPE DOMAIN-CONTAINING PROTEIN"/>
    <property type="match status" value="1"/>
</dbReference>
<dbReference type="Proteomes" id="UP000252519">
    <property type="component" value="Unassembled WGS sequence"/>
</dbReference>
<name>A0A368HBJ2_ANCCA</name>
<proteinExistence type="predicted"/>
<gene>
    <name evidence="2" type="ORF">ANCCAN_00975</name>
</gene>
<comment type="caution">
    <text evidence="2">The sequence shown here is derived from an EMBL/GenBank/DDBJ whole genome shotgun (WGS) entry which is preliminary data.</text>
</comment>
<protein>
    <submittedName>
        <fullName evidence="2">Zinc finger, C2H2 type</fullName>
    </submittedName>
</protein>
<reference evidence="2 3" key="1">
    <citation type="submission" date="2014-10" db="EMBL/GenBank/DDBJ databases">
        <title>Draft genome of the hookworm Ancylostoma caninum.</title>
        <authorList>
            <person name="Mitreva M."/>
        </authorList>
    </citation>
    <scope>NUCLEOTIDE SEQUENCE [LARGE SCALE GENOMIC DNA]</scope>
    <source>
        <strain evidence="2 3">Baltimore</strain>
    </source>
</reference>
<dbReference type="PANTHER" id="PTHR33936">
    <property type="entry name" value="PROTEIN CBG17840"/>
    <property type="match status" value="1"/>
</dbReference>
<sequence length="404" mass="45966">MGRCVYTKAKCCICDRGPYTLKGLYVHLRSVHKCTDDYVETVQIAIKKAKNQGQKELECPVCKKIAHKNPNATPGVKKPTLWIKCPGCDEAFNSHLEMAEHCGREHNDGSTDFSILRISFSSWADFEVWRDQKQVETSSRLVKRSVRDCLNWTSSMYTCKKSSTSKDVPKERKRSYKKRTIDNGKNCPCFARASIFFFLLVRLYKDGRVDVVACFGHYGHEPRTNVVVRPVEGAELKLPALCPDLLSHETATPQESQNLFGSDLQQWEPTLEDEPLDMDFTEPQSVNFTQPHDVVDSVQPREVDFTIDQEDTIPREKAEESYKNFESNITRVRELLRTFIEGEQYELVNEWCNLFGSLTQLVASQVTQRSCVAQPSSQVSSGSIPTVKAQIGALEDIDNLYQRA</sequence>
<dbReference type="AlphaFoldDB" id="A0A368HBJ2"/>
<evidence type="ECO:0000313" key="3">
    <source>
        <dbReference type="Proteomes" id="UP000252519"/>
    </source>
</evidence>
<evidence type="ECO:0000259" key="1">
    <source>
        <dbReference type="PROSITE" id="PS00028"/>
    </source>
</evidence>
<dbReference type="EMBL" id="JOJR01000004">
    <property type="protein sequence ID" value="RCN52979.1"/>
    <property type="molecule type" value="Genomic_DNA"/>
</dbReference>
<organism evidence="2 3">
    <name type="scientific">Ancylostoma caninum</name>
    <name type="common">Dog hookworm</name>
    <dbReference type="NCBI Taxonomy" id="29170"/>
    <lineage>
        <taxon>Eukaryota</taxon>
        <taxon>Metazoa</taxon>
        <taxon>Ecdysozoa</taxon>
        <taxon>Nematoda</taxon>
        <taxon>Chromadorea</taxon>
        <taxon>Rhabditida</taxon>
        <taxon>Rhabditina</taxon>
        <taxon>Rhabditomorpha</taxon>
        <taxon>Strongyloidea</taxon>
        <taxon>Ancylostomatidae</taxon>
        <taxon>Ancylostomatinae</taxon>
        <taxon>Ancylostoma</taxon>
    </lineage>
</organism>
<dbReference type="InterPro" id="IPR013087">
    <property type="entry name" value="Znf_C2H2_type"/>
</dbReference>
<dbReference type="InterPro" id="IPR052797">
    <property type="entry name" value="RegFact_GeneExpr_CellDeath"/>
</dbReference>